<sequence>MNVYRDREQTQAKHIILRKYLQTLAFKLLQGGHPTLTYVDGFSGPWESQTSDYSDTSFMIAIGVLRDVQQQMRAQGKRKRIRCFFVEEKASSYAKLEAAVTKHHDPANEFYVYTFHGRFEDAVDEIMKVVGSSFALTFIDPTGWTGYEFEKISRIMKHTPGEVLLNYMFDFVNRFTAWDNPRIAATFDGILGKDWKARIEASSLPRDEAVQAIFAEEFKKAGDFRYVLSTPIEKLADRTHFCIVYGSRNVKGVEAYREVEYSAMKEHGMRRLEAKQALLEAKTGQGSIFSVADLHAVPPIDTQVAEYRKQAKVWLQDELKENGCAFPFSQVWPPMLETFMLRRTDARKVCAELGKDGIIAETWKAGGSRRKTPDETDMIGLVETAMTEHAS</sequence>
<dbReference type="EMBL" id="PVBR01000008">
    <property type="protein sequence ID" value="PRD43133.1"/>
    <property type="molecule type" value="Genomic_DNA"/>
</dbReference>
<evidence type="ECO:0008006" key="3">
    <source>
        <dbReference type="Google" id="ProtNLM"/>
    </source>
</evidence>
<keyword evidence="2" id="KW-1185">Reference proteome</keyword>
<dbReference type="Proteomes" id="UP000239434">
    <property type="component" value="Unassembled WGS sequence"/>
</dbReference>
<dbReference type="RefSeq" id="WP_105742372.1">
    <property type="nucleotide sequence ID" value="NZ_PVBR01000008.1"/>
</dbReference>
<gene>
    <name evidence="1" type="ORF">C5748_13075</name>
</gene>
<dbReference type="NCBIfam" id="TIGR04474">
    <property type="entry name" value="tcm_partner"/>
    <property type="match status" value="1"/>
</dbReference>
<evidence type="ECO:0000313" key="2">
    <source>
        <dbReference type="Proteomes" id="UP000239434"/>
    </source>
</evidence>
<accession>A0A2S9IRI0</accession>
<evidence type="ECO:0000313" key="1">
    <source>
        <dbReference type="EMBL" id="PRD43133.1"/>
    </source>
</evidence>
<dbReference type="AlphaFoldDB" id="A0A2S9IRI0"/>
<organism evidence="1 2">
    <name type="scientific">Phyllobacterium phragmitis</name>
    <dbReference type="NCBI Taxonomy" id="2670329"/>
    <lineage>
        <taxon>Bacteria</taxon>
        <taxon>Pseudomonadati</taxon>
        <taxon>Pseudomonadota</taxon>
        <taxon>Alphaproteobacteria</taxon>
        <taxon>Hyphomicrobiales</taxon>
        <taxon>Phyllobacteriaceae</taxon>
        <taxon>Phyllobacterium</taxon>
    </lineage>
</organism>
<dbReference type="InterPro" id="IPR031009">
    <property type="entry name" value="Tcm_partner"/>
</dbReference>
<reference evidence="1 2" key="1">
    <citation type="submission" date="2018-02" db="EMBL/GenBank/DDBJ databases">
        <title>The draft genome of Phyllobacterium sp. 1N-3.</title>
        <authorList>
            <person name="Liu L."/>
            <person name="Li L."/>
            <person name="Zhang X."/>
            <person name="Wang T."/>
            <person name="Liang L."/>
        </authorList>
    </citation>
    <scope>NUCLEOTIDE SEQUENCE [LARGE SCALE GENOMIC DNA]</scope>
    <source>
        <strain evidence="1 2">1N-3</strain>
    </source>
</reference>
<comment type="caution">
    <text evidence="1">The sequence shown here is derived from an EMBL/GenBank/DDBJ whole genome shotgun (WGS) entry which is preliminary data.</text>
</comment>
<proteinExistence type="predicted"/>
<protein>
    <recommendedName>
        <fullName evidence="3">Three-Cys-motif partner protein TcmP</fullName>
    </recommendedName>
</protein>
<name>A0A2S9IRI0_9HYPH</name>